<evidence type="ECO:0000313" key="7">
    <source>
        <dbReference type="Proteomes" id="UP001230426"/>
    </source>
</evidence>
<keyword evidence="7" id="KW-1185">Reference proteome</keyword>
<dbReference type="InterPro" id="IPR050228">
    <property type="entry name" value="Carboxylesterase_BioH"/>
</dbReference>
<evidence type="ECO:0000313" key="6">
    <source>
        <dbReference type="EMBL" id="MDP9865792.1"/>
    </source>
</evidence>
<keyword evidence="4" id="KW-0472">Membrane</keyword>
<dbReference type="GO" id="GO:0004177">
    <property type="term" value="F:aminopeptidase activity"/>
    <property type="evidence" value="ECO:0007669"/>
    <property type="project" value="UniProtKB-KW"/>
</dbReference>
<protein>
    <submittedName>
        <fullName evidence="6">Proline iminopeptidase</fullName>
        <ecNumber evidence="6">3.4.11.5</ecNumber>
    </submittedName>
</protein>
<dbReference type="PANTHER" id="PTHR43194">
    <property type="entry name" value="HYDROLASE ALPHA/BETA FOLD FAMILY"/>
    <property type="match status" value="1"/>
</dbReference>
<keyword evidence="2 6" id="KW-0378">Hydrolase</keyword>
<dbReference type="SUPFAM" id="SSF53474">
    <property type="entry name" value="alpha/beta-Hydrolases"/>
    <property type="match status" value="1"/>
</dbReference>
<feature type="transmembrane region" description="Helical" evidence="4">
    <location>
        <begin position="78"/>
        <end position="101"/>
    </location>
</feature>
<keyword evidence="6" id="KW-0031">Aminopeptidase</keyword>
<dbReference type="EMBL" id="JAUSRB010000002">
    <property type="protein sequence ID" value="MDP9865792.1"/>
    <property type="molecule type" value="Genomic_DNA"/>
</dbReference>
<dbReference type="Pfam" id="PF00561">
    <property type="entry name" value="Abhydrolase_1"/>
    <property type="match status" value="1"/>
</dbReference>
<feature type="compositionally biased region" description="Low complexity" evidence="3">
    <location>
        <begin position="13"/>
        <end position="57"/>
    </location>
</feature>
<dbReference type="Gene3D" id="3.40.50.1820">
    <property type="entry name" value="alpha/beta hydrolase"/>
    <property type="match status" value="1"/>
</dbReference>
<evidence type="ECO:0000259" key="5">
    <source>
        <dbReference type="Pfam" id="PF00561"/>
    </source>
</evidence>
<evidence type="ECO:0000256" key="1">
    <source>
        <dbReference type="ARBA" id="ARBA00010088"/>
    </source>
</evidence>
<feature type="region of interest" description="Disordered" evidence="3">
    <location>
        <begin position="1"/>
        <end position="69"/>
    </location>
</feature>
<evidence type="ECO:0000256" key="3">
    <source>
        <dbReference type="SAM" id="MobiDB-lite"/>
    </source>
</evidence>
<accession>A0ABT9RAA9</accession>
<feature type="compositionally biased region" description="Pro residues" evidence="3">
    <location>
        <begin position="1"/>
        <end position="12"/>
    </location>
</feature>
<dbReference type="InterPro" id="IPR000073">
    <property type="entry name" value="AB_hydrolase_1"/>
</dbReference>
<evidence type="ECO:0000256" key="2">
    <source>
        <dbReference type="ARBA" id="ARBA00022801"/>
    </source>
</evidence>
<dbReference type="RefSeq" id="WP_306865605.1">
    <property type="nucleotide sequence ID" value="NZ_JAUSRB010000002.1"/>
</dbReference>
<proteinExistence type="inferred from homology"/>
<comment type="similarity">
    <text evidence="1">Belongs to the peptidase S33 family.</text>
</comment>
<keyword evidence="4" id="KW-0812">Transmembrane</keyword>
<feature type="domain" description="AB hydrolase-1" evidence="5">
    <location>
        <begin position="204"/>
        <end position="461"/>
    </location>
</feature>
<organism evidence="6 7">
    <name type="scientific">Streptosporangium brasiliense</name>
    <dbReference type="NCBI Taxonomy" id="47480"/>
    <lineage>
        <taxon>Bacteria</taxon>
        <taxon>Bacillati</taxon>
        <taxon>Actinomycetota</taxon>
        <taxon>Actinomycetes</taxon>
        <taxon>Streptosporangiales</taxon>
        <taxon>Streptosporangiaceae</taxon>
        <taxon>Streptosporangium</taxon>
    </lineage>
</organism>
<dbReference type="EC" id="3.4.11.5" evidence="6"/>
<dbReference type="PRINTS" id="PR00793">
    <property type="entry name" value="PROAMNOPTASE"/>
</dbReference>
<comment type="caution">
    <text evidence="6">The sequence shown here is derived from an EMBL/GenBank/DDBJ whole genome shotgun (WGS) entry which is preliminary data.</text>
</comment>
<dbReference type="InterPro" id="IPR002410">
    <property type="entry name" value="Peptidase_S33"/>
</dbReference>
<name>A0ABT9RAA9_9ACTN</name>
<sequence>MEDEPPPPPPLPSAAVPGHHAAVPVPSMPAASVPSMPATSATSAASATSGPAATAVPDSAPVGARPTGSRRPALVRRLAGGALLPVAAVVAVAVGGAAFFGGAAVTAVIPLLCAAALGATLVTGFPLIRIALALLVIRRPGPAAAALAGSVALAVAATAAVTVFRPMPGGPAAPAPAGVAFWDLPTGSRIAYTVTRAAEPRPTPVIFLHGGPGTPGEGAPDAARALADRGFDVYAYDQVGAGRSTRLADVTGYTVARHVADLEAIRHVLGADRLILVGRSWGGSLTARYLAAHPEHVAKAVFVSPGPLWEGAYPDHDTGDPWSGLPPAQTRLRDELTDTPRMIVHSVLMGVNPDAAHALVPDDEADPWFRRVLLTGKDATRCPGAPAAPVHDNRPGFYVNQLTSADAERAADPRPALRAVEVPALILRGECDYLKPEVAEDYRRVLRGSTLVRLAGAGHSITTEQPRYLPLLRDFLLR</sequence>
<gene>
    <name evidence="6" type="ORF">J2S55_005058</name>
</gene>
<reference evidence="6 7" key="1">
    <citation type="submission" date="2023-07" db="EMBL/GenBank/DDBJ databases">
        <title>Sequencing the genomes of 1000 actinobacteria strains.</title>
        <authorList>
            <person name="Klenk H.-P."/>
        </authorList>
    </citation>
    <scope>NUCLEOTIDE SEQUENCE [LARGE SCALE GENOMIC DNA]</scope>
    <source>
        <strain evidence="6 7">DSM 44109</strain>
    </source>
</reference>
<dbReference type="PANTHER" id="PTHR43194:SF2">
    <property type="entry name" value="PEROXISOMAL MEMBRANE PROTEIN LPX1"/>
    <property type="match status" value="1"/>
</dbReference>
<evidence type="ECO:0000256" key="4">
    <source>
        <dbReference type="SAM" id="Phobius"/>
    </source>
</evidence>
<keyword evidence="6" id="KW-0645">Protease</keyword>
<keyword evidence="4" id="KW-1133">Transmembrane helix</keyword>
<dbReference type="Proteomes" id="UP001230426">
    <property type="component" value="Unassembled WGS sequence"/>
</dbReference>
<feature type="transmembrane region" description="Helical" evidence="4">
    <location>
        <begin position="144"/>
        <end position="164"/>
    </location>
</feature>
<dbReference type="PRINTS" id="PR00111">
    <property type="entry name" value="ABHYDROLASE"/>
</dbReference>
<feature type="transmembrane region" description="Helical" evidence="4">
    <location>
        <begin position="107"/>
        <end position="137"/>
    </location>
</feature>
<dbReference type="InterPro" id="IPR029058">
    <property type="entry name" value="AB_hydrolase_fold"/>
</dbReference>